<dbReference type="PROSITE" id="PS00622">
    <property type="entry name" value="HTH_LUXR_1"/>
    <property type="match status" value="1"/>
</dbReference>
<evidence type="ECO:0000313" key="6">
    <source>
        <dbReference type="Proteomes" id="UP000245535"/>
    </source>
</evidence>
<dbReference type="EMBL" id="QGDO01000001">
    <property type="protein sequence ID" value="PWJ44216.1"/>
    <property type="molecule type" value="Genomic_DNA"/>
</dbReference>
<dbReference type="GO" id="GO:0003677">
    <property type="term" value="F:DNA binding"/>
    <property type="evidence" value="ECO:0007669"/>
    <property type="project" value="UniProtKB-KW"/>
</dbReference>
<dbReference type="CDD" id="cd06170">
    <property type="entry name" value="LuxR_C_like"/>
    <property type="match status" value="1"/>
</dbReference>
<evidence type="ECO:0000256" key="1">
    <source>
        <dbReference type="ARBA" id="ARBA00023015"/>
    </source>
</evidence>
<dbReference type="Pfam" id="PF00196">
    <property type="entry name" value="GerE"/>
    <property type="match status" value="1"/>
</dbReference>
<keyword evidence="6" id="KW-1185">Reference proteome</keyword>
<evidence type="ECO:0000259" key="4">
    <source>
        <dbReference type="PROSITE" id="PS50043"/>
    </source>
</evidence>
<dbReference type="OrthoDB" id="965844at2"/>
<dbReference type="Gene3D" id="3.30.450.20">
    <property type="entry name" value="PAS domain"/>
    <property type="match status" value="1"/>
</dbReference>
<dbReference type="InterPro" id="IPR000792">
    <property type="entry name" value="Tscrpt_reg_LuxR_C"/>
</dbReference>
<evidence type="ECO:0000256" key="3">
    <source>
        <dbReference type="ARBA" id="ARBA00023163"/>
    </source>
</evidence>
<dbReference type="InterPro" id="IPR016032">
    <property type="entry name" value="Sig_transdc_resp-reg_C-effctor"/>
</dbReference>
<protein>
    <submittedName>
        <fullName evidence="5">Regulatory LuxR family protein</fullName>
    </submittedName>
</protein>
<dbReference type="AlphaFoldDB" id="A0A315ZF54"/>
<dbReference type="PANTHER" id="PTHR44688:SF16">
    <property type="entry name" value="DNA-BINDING TRANSCRIPTIONAL ACTIVATOR DEVR_DOSR"/>
    <property type="match status" value="1"/>
</dbReference>
<dbReference type="Gene3D" id="1.10.10.10">
    <property type="entry name" value="Winged helix-like DNA-binding domain superfamily/Winged helix DNA-binding domain"/>
    <property type="match status" value="1"/>
</dbReference>
<name>A0A315ZF54_SEDFL</name>
<dbReference type="PRINTS" id="PR00038">
    <property type="entry name" value="HTHLUXR"/>
</dbReference>
<keyword evidence="3" id="KW-0804">Transcription</keyword>
<feature type="domain" description="HTH luxR-type" evidence="4">
    <location>
        <begin position="186"/>
        <end position="251"/>
    </location>
</feature>
<organism evidence="5 6">
    <name type="scientific">Sediminitomix flava</name>
    <dbReference type="NCBI Taxonomy" id="379075"/>
    <lineage>
        <taxon>Bacteria</taxon>
        <taxon>Pseudomonadati</taxon>
        <taxon>Bacteroidota</taxon>
        <taxon>Cytophagia</taxon>
        <taxon>Cytophagales</taxon>
        <taxon>Flammeovirgaceae</taxon>
        <taxon>Sediminitomix</taxon>
    </lineage>
</organism>
<proteinExistence type="predicted"/>
<evidence type="ECO:0000256" key="2">
    <source>
        <dbReference type="ARBA" id="ARBA00023125"/>
    </source>
</evidence>
<keyword evidence="2" id="KW-0238">DNA-binding</keyword>
<dbReference type="InterPro" id="IPR036388">
    <property type="entry name" value="WH-like_DNA-bd_sf"/>
</dbReference>
<evidence type="ECO:0000313" key="5">
    <source>
        <dbReference type="EMBL" id="PWJ44216.1"/>
    </source>
</evidence>
<dbReference type="SUPFAM" id="SSF46894">
    <property type="entry name" value="C-terminal effector domain of the bipartite response regulators"/>
    <property type="match status" value="1"/>
</dbReference>
<dbReference type="SMART" id="SM00421">
    <property type="entry name" value="HTH_LUXR"/>
    <property type="match status" value="1"/>
</dbReference>
<dbReference type="Proteomes" id="UP000245535">
    <property type="component" value="Unassembled WGS sequence"/>
</dbReference>
<dbReference type="GO" id="GO:0006355">
    <property type="term" value="P:regulation of DNA-templated transcription"/>
    <property type="evidence" value="ECO:0007669"/>
    <property type="project" value="InterPro"/>
</dbReference>
<comment type="caution">
    <text evidence="5">The sequence shown here is derived from an EMBL/GenBank/DDBJ whole genome shotgun (WGS) entry which is preliminary data.</text>
</comment>
<dbReference type="PANTHER" id="PTHR44688">
    <property type="entry name" value="DNA-BINDING TRANSCRIPTIONAL ACTIVATOR DEVR_DOSR"/>
    <property type="match status" value="1"/>
</dbReference>
<gene>
    <name evidence="5" type="ORF">BC781_101566</name>
</gene>
<sequence length="254" mass="29129">MDIVKKLERELFEGNLETKTSKEEVLEVIEMVKSFVKIDGALAVISDLTKDVSYIYAGHFGTFLGVKPFELSMLDTIWEDEIFQKIHEDDLFERHLLEYEFLHFLKEIPPSERLNYATKSYLRTNTSKEKVRYITHRTSYLKTTENGQLALVLCLYNFSDDQAPNVGIGGKIMNKITGDKIEVKTYHHSSSLLSPREGEILQHIERGLLSKEIASALNISVHTVNRHRQNILEKLKAGNSMEAVQRAKAMQLIT</sequence>
<dbReference type="RefSeq" id="WP_109615726.1">
    <property type="nucleotide sequence ID" value="NZ_QGDO01000001.1"/>
</dbReference>
<accession>A0A315ZF54</accession>
<keyword evidence="1" id="KW-0805">Transcription regulation</keyword>
<dbReference type="PROSITE" id="PS50043">
    <property type="entry name" value="HTH_LUXR_2"/>
    <property type="match status" value="1"/>
</dbReference>
<reference evidence="5 6" key="1">
    <citation type="submission" date="2018-03" db="EMBL/GenBank/DDBJ databases">
        <title>Genomic Encyclopedia of Archaeal and Bacterial Type Strains, Phase II (KMG-II): from individual species to whole genera.</title>
        <authorList>
            <person name="Goeker M."/>
        </authorList>
    </citation>
    <scope>NUCLEOTIDE SEQUENCE [LARGE SCALE GENOMIC DNA]</scope>
    <source>
        <strain evidence="5 6">DSM 28229</strain>
    </source>
</reference>